<dbReference type="AlphaFoldDB" id="A0A0U5F2R7"/>
<gene>
    <name evidence="3" type="primary">virB1</name>
    <name evidence="3" type="ORF">ASN_1P62</name>
</gene>
<dbReference type="Pfam" id="PF01464">
    <property type="entry name" value="SLT"/>
    <property type="match status" value="1"/>
</dbReference>
<dbReference type="Proteomes" id="UP000056109">
    <property type="component" value="Plasmid 1P"/>
</dbReference>
<dbReference type="EMBL" id="LN606601">
    <property type="protein sequence ID" value="CEF43095.1"/>
    <property type="molecule type" value="Genomic_DNA"/>
</dbReference>
<keyword evidence="4" id="KW-1185">Reference proteome</keyword>
<dbReference type="InterPro" id="IPR023346">
    <property type="entry name" value="Lysozyme-like_dom_sf"/>
</dbReference>
<geneLocation type="plasmid" evidence="4">
    <name>1P</name>
</geneLocation>
<evidence type="ECO:0000256" key="1">
    <source>
        <dbReference type="ARBA" id="ARBA00009387"/>
    </source>
</evidence>
<dbReference type="KEGG" id="asz:ASN_1P62"/>
<dbReference type="SUPFAM" id="SSF53955">
    <property type="entry name" value="Lysozyme-like"/>
    <property type="match status" value="1"/>
</dbReference>
<dbReference type="InterPro" id="IPR008258">
    <property type="entry name" value="Transglycosylase_SLT_dom_1"/>
</dbReference>
<feature type="domain" description="Transglycosylase SLT" evidence="2">
    <location>
        <begin position="237"/>
        <end position="369"/>
    </location>
</feature>
<protein>
    <submittedName>
        <fullName evidence="3">Type IV secretion system protein VirB1</fullName>
    </submittedName>
</protein>
<evidence type="ECO:0000259" key="2">
    <source>
        <dbReference type="Pfam" id="PF01464"/>
    </source>
</evidence>
<dbReference type="Gene3D" id="1.10.530.10">
    <property type="match status" value="1"/>
</dbReference>
<dbReference type="PATRIC" id="fig|446692.3.peg.4130"/>
<dbReference type="CDD" id="cd16892">
    <property type="entry name" value="LT_VirB1-like"/>
    <property type="match status" value="1"/>
</dbReference>
<organism evidence="3 4">
    <name type="scientific">Acetobacter senegalensis</name>
    <dbReference type="NCBI Taxonomy" id="446692"/>
    <lineage>
        <taxon>Bacteria</taxon>
        <taxon>Pseudomonadati</taxon>
        <taxon>Pseudomonadota</taxon>
        <taxon>Alphaproteobacteria</taxon>
        <taxon>Acetobacterales</taxon>
        <taxon>Acetobacteraceae</taxon>
        <taxon>Acetobacter</taxon>
    </lineage>
</organism>
<accession>A0A0U5F2R7</accession>
<name>A0A0U5F2R7_9PROT</name>
<evidence type="ECO:0000313" key="4">
    <source>
        <dbReference type="Proteomes" id="UP000056109"/>
    </source>
</evidence>
<reference evidence="4" key="1">
    <citation type="submission" date="2014-09" db="EMBL/GenBank/DDBJ databases">
        <authorList>
            <person name="Illeghems K.G."/>
        </authorList>
    </citation>
    <scope>NUCLEOTIDE SEQUENCE [LARGE SCALE GENOMIC DNA]</scope>
    <source>
        <strain evidence="4">108B</strain>
        <plasmid evidence="4">1P</plasmid>
    </source>
</reference>
<comment type="similarity">
    <text evidence="1">Belongs to the virb1 family.</text>
</comment>
<proteinExistence type="inferred from homology"/>
<sequence>MASRTKAFFVASREKNSIFLQGKIFRCGQIADDRVSQTRGFVLAMRNSSDLPKLNAPVCFPAGPLRVQEKAIVGRGIVTCWNRSSWQTSKPDFGTAGKSWAFSSSHDRTAMKDRSSWSISERTGHKAARSGFFPGSGPKAYERTRISAASIRPSAASVTTDGSRFIRLATTRFIRSWASFLKISATIPQIRSRRKATKSNLKTAHFAAAALLLPLAAGEVCAQPLAIKDFGQLALKCGPNVAPITLASIAQTESGFDPFLVHDNNTKKAFNLETDAEAAELASRLISIGHSVDLGLMQINSHNLPALGLRVQDAFDPCVSIGAASIILSDTYVGGESHEAQQKALRVTISRYNTGDAQRGFTNGYVSKVEASARKVVPALDVGMGQSGVPAAPQPQQVAVPTDPNAPPVWDVWGSFEYSTASDTKKKGNDPRASDAVLFVQASDGSAVFPQLSKE</sequence>
<evidence type="ECO:0000313" key="3">
    <source>
        <dbReference type="EMBL" id="CEF43095.1"/>
    </source>
</evidence>